<dbReference type="InterPro" id="IPR002645">
    <property type="entry name" value="STAS_dom"/>
</dbReference>
<accession>A0A1K1S4Y5</accession>
<keyword evidence="6" id="KW-1185">Reference proteome</keyword>
<reference evidence="6" key="1">
    <citation type="submission" date="2016-11" db="EMBL/GenBank/DDBJ databases">
        <authorList>
            <person name="Varghese N."/>
            <person name="Submissions S."/>
        </authorList>
    </citation>
    <scope>NUCLEOTIDE SEQUENCE [LARGE SCALE GENOMIC DNA]</scope>
    <source>
        <strain evidence="6">DSM 44671</strain>
    </source>
</reference>
<dbReference type="EMBL" id="FPJG01000006">
    <property type="protein sequence ID" value="SFW79135.1"/>
    <property type="molecule type" value="Genomic_DNA"/>
</dbReference>
<feature type="compositionally biased region" description="Basic and acidic residues" evidence="3">
    <location>
        <begin position="1"/>
        <end position="12"/>
    </location>
</feature>
<dbReference type="STRING" id="546364.SAMN04489730_4659"/>
<dbReference type="PROSITE" id="PS50801">
    <property type="entry name" value="STAS"/>
    <property type="match status" value="1"/>
</dbReference>
<dbReference type="GO" id="GO:0043856">
    <property type="term" value="F:anti-sigma factor antagonist activity"/>
    <property type="evidence" value="ECO:0007669"/>
    <property type="project" value="InterPro"/>
</dbReference>
<evidence type="ECO:0000256" key="1">
    <source>
        <dbReference type="ARBA" id="ARBA00009013"/>
    </source>
</evidence>
<dbReference type="PANTHER" id="PTHR33495:SF2">
    <property type="entry name" value="ANTI-SIGMA FACTOR ANTAGONIST TM_1081-RELATED"/>
    <property type="match status" value="1"/>
</dbReference>
<gene>
    <name evidence="5" type="ORF">SAMN04489730_4659</name>
</gene>
<dbReference type="NCBIfam" id="TIGR00377">
    <property type="entry name" value="ant_ant_sig"/>
    <property type="match status" value="1"/>
</dbReference>
<dbReference type="InterPro" id="IPR036513">
    <property type="entry name" value="STAS_dom_sf"/>
</dbReference>
<evidence type="ECO:0000256" key="2">
    <source>
        <dbReference type="RuleBase" id="RU003749"/>
    </source>
</evidence>
<dbReference type="Gene3D" id="3.30.750.24">
    <property type="entry name" value="STAS domain"/>
    <property type="match status" value="1"/>
</dbReference>
<dbReference type="RefSeq" id="WP_245805072.1">
    <property type="nucleotide sequence ID" value="NZ_FPJG01000006.1"/>
</dbReference>
<dbReference type="Pfam" id="PF01740">
    <property type="entry name" value="STAS"/>
    <property type="match status" value="1"/>
</dbReference>
<name>A0A1K1S4Y5_9PSEU</name>
<feature type="region of interest" description="Disordered" evidence="3">
    <location>
        <begin position="1"/>
        <end position="22"/>
    </location>
</feature>
<sequence length="121" mass="12870">MTGERGRVRPEDLLQTTTRRAGDTDERLVVEVSGEVDLHTAPMFGDALAAALARGPALIVVDLTDVSFLASIGITILLKARRSTRLRVVTPEHSGVARTLRLTGVDEVLGLVSGRADALTP</sequence>
<organism evidence="5 6">
    <name type="scientific">Amycolatopsis australiensis</name>
    <dbReference type="NCBI Taxonomy" id="546364"/>
    <lineage>
        <taxon>Bacteria</taxon>
        <taxon>Bacillati</taxon>
        <taxon>Actinomycetota</taxon>
        <taxon>Actinomycetes</taxon>
        <taxon>Pseudonocardiales</taxon>
        <taxon>Pseudonocardiaceae</taxon>
        <taxon>Amycolatopsis</taxon>
    </lineage>
</organism>
<protein>
    <recommendedName>
        <fullName evidence="2">Anti-sigma factor antagonist</fullName>
    </recommendedName>
</protein>
<proteinExistence type="inferred from homology"/>
<evidence type="ECO:0000313" key="6">
    <source>
        <dbReference type="Proteomes" id="UP000182740"/>
    </source>
</evidence>
<dbReference type="Proteomes" id="UP000182740">
    <property type="component" value="Unassembled WGS sequence"/>
</dbReference>
<dbReference type="InterPro" id="IPR003658">
    <property type="entry name" value="Anti-sigma_ant"/>
</dbReference>
<feature type="domain" description="STAS" evidence="4">
    <location>
        <begin position="17"/>
        <end position="121"/>
    </location>
</feature>
<comment type="similarity">
    <text evidence="1 2">Belongs to the anti-sigma-factor antagonist family.</text>
</comment>
<evidence type="ECO:0000313" key="5">
    <source>
        <dbReference type="EMBL" id="SFW79135.1"/>
    </source>
</evidence>
<dbReference type="CDD" id="cd07043">
    <property type="entry name" value="STAS_anti-anti-sigma_factors"/>
    <property type="match status" value="1"/>
</dbReference>
<dbReference type="AlphaFoldDB" id="A0A1K1S4Y5"/>
<evidence type="ECO:0000259" key="4">
    <source>
        <dbReference type="PROSITE" id="PS50801"/>
    </source>
</evidence>
<dbReference type="SUPFAM" id="SSF52091">
    <property type="entry name" value="SpoIIaa-like"/>
    <property type="match status" value="1"/>
</dbReference>
<evidence type="ECO:0000256" key="3">
    <source>
        <dbReference type="SAM" id="MobiDB-lite"/>
    </source>
</evidence>
<dbReference type="PANTHER" id="PTHR33495">
    <property type="entry name" value="ANTI-SIGMA FACTOR ANTAGONIST TM_1081-RELATED-RELATED"/>
    <property type="match status" value="1"/>
</dbReference>